<dbReference type="PROSITE" id="PS50067">
    <property type="entry name" value="KINESIN_MOTOR_2"/>
    <property type="match status" value="1"/>
</dbReference>
<keyword evidence="1" id="KW-0505">Motor protein</keyword>
<dbReference type="InterPro" id="IPR027417">
    <property type="entry name" value="P-loop_NTPase"/>
</dbReference>
<evidence type="ECO:0000313" key="5">
    <source>
        <dbReference type="Proteomes" id="UP000316621"/>
    </source>
</evidence>
<proteinExistence type="inferred from homology"/>
<reference evidence="4 5" key="1">
    <citation type="journal article" date="2018" name="Science">
        <title>The opium poppy genome and morphinan production.</title>
        <authorList>
            <person name="Guo L."/>
            <person name="Winzer T."/>
            <person name="Yang X."/>
            <person name="Li Y."/>
            <person name="Ning Z."/>
            <person name="He Z."/>
            <person name="Teodor R."/>
            <person name="Lu Y."/>
            <person name="Bowser T.A."/>
            <person name="Graham I.A."/>
            <person name="Ye K."/>
        </authorList>
    </citation>
    <scope>NUCLEOTIDE SEQUENCE [LARGE SCALE GENOMIC DNA]</scope>
    <source>
        <strain evidence="5">cv. HN1</strain>
        <tissue evidence="4">Leaves</tissue>
    </source>
</reference>
<dbReference type="InterPro" id="IPR001752">
    <property type="entry name" value="Kinesin_motor_dom"/>
</dbReference>
<dbReference type="Pfam" id="PF00225">
    <property type="entry name" value="Kinesin"/>
    <property type="match status" value="1"/>
</dbReference>
<accession>A0A4Y7IXK7</accession>
<comment type="caution">
    <text evidence="2">Lacks conserved residue(s) required for the propagation of feature annotation.</text>
</comment>
<dbReference type="GO" id="GO:0015630">
    <property type="term" value="C:microtubule cytoskeleton"/>
    <property type="evidence" value="ECO:0007669"/>
    <property type="project" value="TreeGrafter"/>
</dbReference>
<dbReference type="Gene3D" id="3.40.850.10">
    <property type="entry name" value="Kinesin motor domain"/>
    <property type="match status" value="1"/>
</dbReference>
<dbReference type="Proteomes" id="UP000316621">
    <property type="component" value="Chromosome 2"/>
</dbReference>
<dbReference type="GO" id="GO:0007018">
    <property type="term" value="P:microtubule-based movement"/>
    <property type="evidence" value="ECO:0007669"/>
    <property type="project" value="InterPro"/>
</dbReference>
<dbReference type="GO" id="GO:0003777">
    <property type="term" value="F:microtubule motor activity"/>
    <property type="evidence" value="ECO:0007669"/>
    <property type="project" value="InterPro"/>
</dbReference>
<protein>
    <recommendedName>
        <fullName evidence="3">Kinesin motor domain-containing protein</fullName>
    </recommendedName>
</protein>
<feature type="domain" description="Kinesin motor" evidence="3">
    <location>
        <begin position="1"/>
        <end position="223"/>
    </location>
</feature>
<dbReference type="AlphaFoldDB" id="A0A4Y7IXK7"/>
<sequence>MEGTLDDKGVNYRTLEELFRISEERSDTMRYEIFVSMLEVYNERIRDLLVDESNQHPRKLEIKQSAVGTQEVPGLVEASVHNTVEVWELLQTGSRNRAVGSINCNELSSLSHCLFRVTVKGENLVNGQRTRSSERVGRTEVEGERLKESQFINKSLSALGDVISALASKTSHIPCRNSKLTYSLQSSLGGDCKTLMFVQISPSSADSGETLCSLNFASRVRGIEHGPARQQSDPTEIFNYETLRINLQKRESDSNRKLELLLHIRLNHSTLQSPSREEATTRSFKVETTIERNHQLHSPLRHLFNPAKLLPLVQKSAGTKAGDIFFFA</sequence>
<comment type="similarity">
    <text evidence="2">Belongs to the TRAFAC class myosin-kinesin ATPase superfamily. Kinesin family.</text>
</comment>
<evidence type="ECO:0000313" key="4">
    <source>
        <dbReference type="EMBL" id="RZC52481.1"/>
    </source>
</evidence>
<keyword evidence="5" id="KW-1185">Reference proteome</keyword>
<evidence type="ECO:0000259" key="3">
    <source>
        <dbReference type="PROSITE" id="PS50067"/>
    </source>
</evidence>
<dbReference type="OMA" id="CLMFVNI"/>
<evidence type="ECO:0000256" key="1">
    <source>
        <dbReference type="ARBA" id="ARBA00023175"/>
    </source>
</evidence>
<dbReference type="GO" id="GO:0005524">
    <property type="term" value="F:ATP binding"/>
    <property type="evidence" value="ECO:0007669"/>
    <property type="project" value="InterPro"/>
</dbReference>
<dbReference type="PANTHER" id="PTHR47972">
    <property type="entry name" value="KINESIN-LIKE PROTEIN KLP-3"/>
    <property type="match status" value="1"/>
</dbReference>
<dbReference type="SMART" id="SM00129">
    <property type="entry name" value="KISc"/>
    <property type="match status" value="1"/>
</dbReference>
<dbReference type="InterPro" id="IPR036961">
    <property type="entry name" value="Kinesin_motor_dom_sf"/>
</dbReference>
<dbReference type="Gramene" id="RZC52481">
    <property type="protein sequence ID" value="RZC52481"/>
    <property type="gene ID" value="C5167_020902"/>
</dbReference>
<name>A0A4Y7IXK7_PAPSO</name>
<dbReference type="GO" id="GO:0008017">
    <property type="term" value="F:microtubule binding"/>
    <property type="evidence" value="ECO:0007669"/>
    <property type="project" value="InterPro"/>
</dbReference>
<organism evidence="4 5">
    <name type="scientific">Papaver somniferum</name>
    <name type="common">Opium poppy</name>
    <dbReference type="NCBI Taxonomy" id="3469"/>
    <lineage>
        <taxon>Eukaryota</taxon>
        <taxon>Viridiplantae</taxon>
        <taxon>Streptophyta</taxon>
        <taxon>Embryophyta</taxon>
        <taxon>Tracheophyta</taxon>
        <taxon>Spermatophyta</taxon>
        <taxon>Magnoliopsida</taxon>
        <taxon>Ranunculales</taxon>
        <taxon>Papaveraceae</taxon>
        <taxon>Papaveroideae</taxon>
        <taxon>Papaver</taxon>
    </lineage>
</organism>
<dbReference type="InterPro" id="IPR027640">
    <property type="entry name" value="Kinesin-like_fam"/>
</dbReference>
<dbReference type="STRING" id="3469.A0A4Y7IXK7"/>
<dbReference type="SUPFAM" id="SSF52540">
    <property type="entry name" value="P-loop containing nucleoside triphosphate hydrolases"/>
    <property type="match status" value="1"/>
</dbReference>
<dbReference type="PANTHER" id="PTHR47972:SF2">
    <property type="entry name" value="KINESIN-LIKE PROTEIN KIN-14S"/>
    <property type="match status" value="1"/>
</dbReference>
<gene>
    <name evidence="4" type="ORF">C5167_020902</name>
</gene>
<dbReference type="EMBL" id="CM010716">
    <property type="protein sequence ID" value="RZC52481.1"/>
    <property type="molecule type" value="Genomic_DNA"/>
</dbReference>
<evidence type="ECO:0000256" key="2">
    <source>
        <dbReference type="PROSITE-ProRule" id="PRU00283"/>
    </source>
</evidence>
<dbReference type="PRINTS" id="PR00380">
    <property type="entry name" value="KINESINHEAVY"/>
</dbReference>